<name>C4J7A5_MAIZE</name>
<organism evidence="1">
    <name type="scientific">Zea mays</name>
    <name type="common">Maize</name>
    <dbReference type="NCBI Taxonomy" id="4577"/>
    <lineage>
        <taxon>Eukaryota</taxon>
        <taxon>Viridiplantae</taxon>
        <taxon>Streptophyta</taxon>
        <taxon>Embryophyta</taxon>
        <taxon>Tracheophyta</taxon>
        <taxon>Spermatophyta</taxon>
        <taxon>Magnoliopsida</taxon>
        <taxon>Liliopsida</taxon>
        <taxon>Poales</taxon>
        <taxon>Poaceae</taxon>
        <taxon>PACMAD clade</taxon>
        <taxon>Panicoideae</taxon>
        <taxon>Andropogonodae</taxon>
        <taxon>Andropogoneae</taxon>
        <taxon>Tripsacinae</taxon>
        <taxon>Zea</taxon>
    </lineage>
</organism>
<accession>C4J7A5</accession>
<protein>
    <submittedName>
        <fullName evidence="1">Uncharacterized protein</fullName>
    </submittedName>
</protein>
<dbReference type="EMBL" id="BT086702">
    <property type="protein sequence ID" value="ACR37055.1"/>
    <property type="molecule type" value="mRNA"/>
</dbReference>
<proteinExistence type="evidence at transcript level"/>
<reference evidence="1" key="1">
    <citation type="journal article" date="2009" name="PLoS Genet.">
        <title>Sequencing, mapping, and analysis of 27,455 maize full-length cDNAs.</title>
        <authorList>
            <person name="Soderlund C."/>
            <person name="Descour A."/>
            <person name="Kudrna D."/>
            <person name="Bomhoff M."/>
            <person name="Boyd L."/>
            <person name="Currie J."/>
            <person name="Angelova A."/>
            <person name="Collura K."/>
            <person name="Wissotski M."/>
            <person name="Ashley E."/>
            <person name="Morrow D."/>
            <person name="Fernandes J."/>
            <person name="Walbot V."/>
            <person name="Yu Y."/>
        </authorList>
    </citation>
    <scope>NUCLEOTIDE SEQUENCE</scope>
    <source>
        <strain evidence="1">B73</strain>
    </source>
</reference>
<sequence length="82" mass="9290">MVTVMIMIWHTAAACRCSPSSGLLHSSGWWHRERKWRHNKNGSKASRRKAPQLRQGFQRFELAASLDLSSSATASMNSSVFR</sequence>
<reference evidence="1" key="2">
    <citation type="submission" date="2012-06" db="EMBL/GenBank/DDBJ databases">
        <authorList>
            <person name="Yu Y."/>
            <person name="Currie J."/>
            <person name="Lomeli R."/>
            <person name="Angelova A."/>
            <person name="Collura K."/>
            <person name="Wissotski M."/>
            <person name="Campos D."/>
            <person name="Kudrna D."/>
            <person name="Golser W."/>
            <person name="Ashely E."/>
            <person name="Descour A."/>
            <person name="Fernandes J."/>
            <person name="Soderlund C."/>
            <person name="Walbot V."/>
        </authorList>
    </citation>
    <scope>NUCLEOTIDE SEQUENCE</scope>
    <source>
        <strain evidence="1">B73</strain>
    </source>
</reference>
<dbReference type="AlphaFoldDB" id="C4J7A5"/>
<evidence type="ECO:0000313" key="1">
    <source>
        <dbReference type="EMBL" id="ACR37055.1"/>
    </source>
</evidence>